<evidence type="ECO:0000313" key="2">
    <source>
        <dbReference type="Proteomes" id="UP000321612"/>
    </source>
</evidence>
<dbReference type="AlphaFoldDB" id="A0A5C8GIW7"/>
<dbReference type="RefSeq" id="WP_130828724.1">
    <property type="nucleotide sequence ID" value="NZ_SDIK01000052.1"/>
</dbReference>
<dbReference type="EMBL" id="SDIK01000052">
    <property type="protein sequence ID" value="TXJ61877.1"/>
    <property type="molecule type" value="Genomic_DNA"/>
</dbReference>
<comment type="caution">
    <text evidence="1">The sequence shown here is derived from an EMBL/GenBank/DDBJ whole genome shotgun (WGS) entry which is preliminary data.</text>
</comment>
<dbReference type="InterPro" id="IPR031762">
    <property type="entry name" value="DUF4738"/>
</dbReference>
<sequence>MKRLYIVVIVFSFFFSCGSKDKTSLMNREDKQAKQMMQGLWTDENGAAALLIKGDSIFYPDSASMPAKFWIYNDSLYLEGAEINTYKIIKQADSFFKFINENGEEVNLLKSDNKFLTSAFDYHVYAMNTFQRQETDTLVRLEVGFVDCHISVSTTSDRIIKSSFSELGIGVDNTYLDNVAAVNVSMGGKNIYSHQFRKQEFESLIGKDFLNKSILRRFEFTHADKNALSFDAIIGIPDASTNYVIEVKLTPDGNITKRMR</sequence>
<keyword evidence="2" id="KW-1185">Reference proteome</keyword>
<name>A0A5C8GIW7_9BACT</name>
<accession>A0A5C8GIW7</accession>
<organism evidence="1 2">
    <name type="scientific">Prevotella brunnea</name>
    <dbReference type="NCBI Taxonomy" id="2508867"/>
    <lineage>
        <taxon>Bacteria</taxon>
        <taxon>Pseudomonadati</taxon>
        <taxon>Bacteroidota</taxon>
        <taxon>Bacteroidia</taxon>
        <taxon>Bacteroidales</taxon>
        <taxon>Prevotellaceae</taxon>
        <taxon>Prevotella</taxon>
    </lineage>
</organism>
<proteinExistence type="predicted"/>
<protein>
    <submittedName>
        <fullName evidence="1">DUF4738 domain-containing protein</fullName>
    </submittedName>
</protein>
<dbReference type="Proteomes" id="UP000321612">
    <property type="component" value="Unassembled WGS sequence"/>
</dbReference>
<dbReference type="Gene3D" id="2.40.128.510">
    <property type="entry name" value="Protein of unknown function DUF4738"/>
    <property type="match status" value="1"/>
</dbReference>
<dbReference type="OrthoDB" id="1036657at2"/>
<dbReference type="Pfam" id="PF15889">
    <property type="entry name" value="DUF4738"/>
    <property type="match status" value="1"/>
</dbReference>
<dbReference type="PROSITE" id="PS51257">
    <property type="entry name" value="PROKAR_LIPOPROTEIN"/>
    <property type="match status" value="1"/>
</dbReference>
<evidence type="ECO:0000313" key="1">
    <source>
        <dbReference type="EMBL" id="TXJ61877.1"/>
    </source>
</evidence>
<gene>
    <name evidence="1" type="ORF">ETF27_06805</name>
</gene>
<reference evidence="2" key="1">
    <citation type="submission" date="2019-05" db="EMBL/GenBank/DDBJ databases">
        <title>Prevotella brunnea sp. nov., isolated from a wound of a patient.</title>
        <authorList>
            <person name="Buhl M."/>
        </authorList>
    </citation>
    <scope>NUCLEOTIDE SEQUENCE [LARGE SCALE GENOMIC DNA]</scope>
    <source>
        <strain evidence="2">A2672</strain>
    </source>
</reference>